<keyword evidence="7" id="KW-0540">Nuclease</keyword>
<protein>
    <submittedName>
        <fullName evidence="7">Restriction endonuclease subunit S</fullName>
    </submittedName>
</protein>
<evidence type="ECO:0000313" key="7">
    <source>
        <dbReference type="EMBL" id="EAL6876984.1"/>
    </source>
</evidence>
<dbReference type="GO" id="GO:0003677">
    <property type="term" value="F:DNA binding"/>
    <property type="evidence" value="ECO:0007669"/>
    <property type="project" value="UniProtKB-KW"/>
</dbReference>
<evidence type="ECO:0000256" key="2">
    <source>
        <dbReference type="ARBA" id="ARBA00022747"/>
    </source>
</evidence>
<evidence type="ECO:0000259" key="6">
    <source>
        <dbReference type="Pfam" id="PF01420"/>
    </source>
</evidence>
<name>A0A5T1UXW4_CAMCO</name>
<keyword evidence="7" id="KW-0255">Endonuclease</keyword>
<dbReference type="Gene3D" id="3.90.220.20">
    <property type="entry name" value="DNA methylase specificity domains"/>
    <property type="match status" value="2"/>
</dbReference>
<dbReference type="AlphaFoldDB" id="A0A5T1UXW4"/>
<dbReference type="InterPro" id="IPR051212">
    <property type="entry name" value="Type-I_RE_S_subunit"/>
</dbReference>
<feature type="region of interest" description="Disordered" evidence="5">
    <location>
        <begin position="182"/>
        <end position="202"/>
    </location>
</feature>
<dbReference type="SUPFAM" id="SSF116734">
    <property type="entry name" value="DNA methylase specificity domain"/>
    <property type="match status" value="2"/>
</dbReference>
<accession>A0A5T1UXW4</accession>
<comment type="caution">
    <text evidence="7">The sequence shown here is derived from an EMBL/GenBank/DDBJ whole genome shotgun (WGS) entry which is preliminary data.</text>
</comment>
<dbReference type="InterPro" id="IPR044946">
    <property type="entry name" value="Restrct_endonuc_typeI_TRD_sf"/>
</dbReference>
<keyword evidence="4" id="KW-0175">Coiled coil</keyword>
<dbReference type="GO" id="GO:0009307">
    <property type="term" value="P:DNA restriction-modification system"/>
    <property type="evidence" value="ECO:0007669"/>
    <property type="project" value="UniProtKB-KW"/>
</dbReference>
<gene>
    <name evidence="7" type="ORF">DSX21_02190</name>
</gene>
<dbReference type="CDD" id="cd17262">
    <property type="entry name" value="RMtype1_S_Aco12261I-TRD2-CR2"/>
    <property type="match status" value="1"/>
</dbReference>
<evidence type="ECO:0000256" key="5">
    <source>
        <dbReference type="SAM" id="MobiDB-lite"/>
    </source>
</evidence>
<dbReference type="GO" id="GO:0004519">
    <property type="term" value="F:endonuclease activity"/>
    <property type="evidence" value="ECO:0007669"/>
    <property type="project" value="UniProtKB-KW"/>
</dbReference>
<evidence type="ECO:0000256" key="4">
    <source>
        <dbReference type="SAM" id="Coils"/>
    </source>
</evidence>
<feature type="coiled-coil region" evidence="4">
    <location>
        <begin position="366"/>
        <end position="397"/>
    </location>
</feature>
<dbReference type="PANTHER" id="PTHR43140">
    <property type="entry name" value="TYPE-1 RESTRICTION ENZYME ECOKI SPECIFICITY PROTEIN"/>
    <property type="match status" value="1"/>
</dbReference>
<organism evidence="7">
    <name type="scientific">Campylobacter coli</name>
    <dbReference type="NCBI Taxonomy" id="195"/>
    <lineage>
        <taxon>Bacteria</taxon>
        <taxon>Pseudomonadati</taxon>
        <taxon>Campylobacterota</taxon>
        <taxon>Epsilonproteobacteria</taxon>
        <taxon>Campylobacterales</taxon>
        <taxon>Campylobacteraceae</taxon>
        <taxon>Campylobacter</taxon>
    </lineage>
</organism>
<dbReference type="PANTHER" id="PTHR43140:SF1">
    <property type="entry name" value="TYPE I RESTRICTION ENZYME ECOKI SPECIFICITY SUBUNIT"/>
    <property type="match status" value="1"/>
</dbReference>
<dbReference type="InterPro" id="IPR000055">
    <property type="entry name" value="Restrct_endonuc_typeI_TRD"/>
</dbReference>
<feature type="domain" description="Type I restriction modification DNA specificity" evidence="6">
    <location>
        <begin position="205"/>
        <end position="384"/>
    </location>
</feature>
<sequence>MKTKTWEINKLEEVCEILDNKRVPISSKNRIRGIYPYYGASGIVDYIDKYIFDEELVLIGEDGAKWGAFENSAFIAEGKYWVNNHAHILKPNNEILINKFLVYFLNYSNLEKYITGATVKKLNQQKLKQIEIPLPPLEEQMRIVKILDLAFEKIDTSVELLKANLANLDELAKSVLDRAFNPLGDSTESTQNPSTHDTQSPYPLPQHWEWKSLGEIANTSSGGTPSRNKKEYWENGNIKWLKSGELNDGYIDFIEENITEEAIKNSSAKIFQKGTLLIAMYGATAGKLGILNLDSTTNQAICAFLHKDKNIKFLEKFLFYFLFFLRDKIIKDSFGGAQPNINQTYIKNLQIPLPPIKEQEQIASHLDELSSHVKNLKQNYQAQIKDLQELKNSLLDKAFKGNL</sequence>
<dbReference type="CDD" id="cd17515">
    <property type="entry name" value="RMtype1_S_MjaORF132P_Sau1132ORF3780P-TRD1-CR1_like"/>
    <property type="match status" value="1"/>
</dbReference>
<reference evidence="7" key="1">
    <citation type="submission" date="2018-07" db="EMBL/GenBank/DDBJ databases">
        <authorList>
            <consortium name="NARMS: The National Antimicrobial Resistance Monitoring System"/>
        </authorList>
    </citation>
    <scope>NUCLEOTIDE SEQUENCE</scope>
    <source>
        <strain evidence="7">CVM N17C543</strain>
    </source>
</reference>
<keyword evidence="2" id="KW-0680">Restriction system</keyword>
<keyword evidence="3" id="KW-0238">DNA-binding</keyword>
<feature type="compositionally biased region" description="Polar residues" evidence="5">
    <location>
        <begin position="184"/>
        <end position="201"/>
    </location>
</feature>
<dbReference type="EMBL" id="AACQHX010000002">
    <property type="protein sequence ID" value="EAL6876984.1"/>
    <property type="molecule type" value="Genomic_DNA"/>
</dbReference>
<proteinExistence type="inferred from homology"/>
<evidence type="ECO:0000256" key="1">
    <source>
        <dbReference type="ARBA" id="ARBA00010923"/>
    </source>
</evidence>
<evidence type="ECO:0000256" key="3">
    <source>
        <dbReference type="ARBA" id="ARBA00023125"/>
    </source>
</evidence>
<dbReference type="Pfam" id="PF01420">
    <property type="entry name" value="Methylase_S"/>
    <property type="match status" value="2"/>
</dbReference>
<feature type="domain" description="Type I restriction modification DNA specificity" evidence="6">
    <location>
        <begin position="4"/>
        <end position="155"/>
    </location>
</feature>
<keyword evidence="7" id="KW-0378">Hydrolase</keyword>
<comment type="similarity">
    <text evidence="1">Belongs to the type-I restriction system S methylase family.</text>
</comment>